<keyword evidence="3" id="KW-1185">Reference proteome</keyword>
<dbReference type="InterPro" id="IPR027924">
    <property type="entry name" value="XkdF"/>
</dbReference>
<dbReference type="Pfam" id="PF14550">
    <property type="entry name" value="Peptidase_S78_2"/>
    <property type="match status" value="1"/>
</dbReference>
<evidence type="ECO:0000259" key="1">
    <source>
        <dbReference type="Pfam" id="PF14550"/>
    </source>
</evidence>
<feature type="domain" description="Phage-like element PBSX protein XkdF" evidence="1">
    <location>
        <begin position="176"/>
        <end position="287"/>
    </location>
</feature>
<reference evidence="2 3" key="1">
    <citation type="submission" date="2019-04" db="EMBL/GenBank/DDBJ databases">
        <title>Nine Novel Phages from a Plateau Lake in Southwest China Provide Insights into Aeromonas Phage Diversity.</title>
        <authorList>
            <person name="Xiao W."/>
            <person name="Bai M."/>
            <person name="Wang Y."/>
            <person name="Cui X."/>
        </authorList>
    </citation>
    <scope>NUCLEOTIDE SEQUENCE [LARGE SCALE GENOMIC DNA]</scope>
</reference>
<sequence>MPYSSIKDLPPSTKSLTIKQKQKFMEVFNPLVSDGMEESRAVAIALKQAKTRTKKTISKATTDSVEKDDKGNLVYRGTKFPGYNKPIRSNRDGKQGMVLAKKGEEIKVVHFGDPSMEDNYSAEANDAYYARHGEESDIFSAKYWSHKWLWPKGKLKGKGPKEFHTLKKSSEPQIIEEMIAYEVVYEPDTKDAHGEWMTQETILKACENFNKNLELGNVKPNLFHFANTDLFSIEKSWIQQEIDVVVEATNQPIKAGTWVVKTKYNDPDLWLLKKAGVIQGVSIGARGSINKETGEITDVTFDPYDEE</sequence>
<gene>
    <name evidence="2" type="ORF">2L372D_102</name>
</gene>
<organism evidence="2 3">
    <name type="scientific">Aeromonas phage 2L372D</name>
    <dbReference type="NCBI Taxonomy" id="2588097"/>
    <lineage>
        <taxon>Viruses</taxon>
        <taxon>Duplodnaviria</taxon>
        <taxon>Heunggongvirae</taxon>
        <taxon>Uroviricota</taxon>
        <taxon>Caudoviricetes</taxon>
        <taxon>Plateaulakevirus</taxon>
        <taxon>Plateaulakevirus pv2L372D</taxon>
    </lineage>
</organism>
<dbReference type="Proteomes" id="UP000316128">
    <property type="component" value="Segment"/>
</dbReference>
<accession>A0A4Y5TZD5</accession>
<proteinExistence type="predicted"/>
<evidence type="ECO:0000313" key="3">
    <source>
        <dbReference type="Proteomes" id="UP000316128"/>
    </source>
</evidence>
<protein>
    <recommendedName>
        <fullName evidence="1">Phage-like element PBSX protein XkdF domain-containing protein</fullName>
    </recommendedName>
</protein>
<evidence type="ECO:0000313" key="2">
    <source>
        <dbReference type="EMBL" id="QDB74016.1"/>
    </source>
</evidence>
<dbReference type="EMBL" id="MK804893">
    <property type="protein sequence ID" value="QDB74016.1"/>
    <property type="molecule type" value="Genomic_DNA"/>
</dbReference>
<name>A0A4Y5TZD5_9CAUD</name>